<evidence type="ECO:0000259" key="3">
    <source>
        <dbReference type="Pfam" id="PF03152"/>
    </source>
</evidence>
<reference evidence="7 8" key="1">
    <citation type="journal article" date="2011" name="Proc. Natl. Acad. Sci. U.S.A.">
        <title>Genome and transcriptome analyses of the mountain pine beetle-fungal symbiont Grosmannia clavigera, a lodgepole pine pathogen.</title>
        <authorList>
            <person name="DiGuistini S."/>
            <person name="Wang Y."/>
            <person name="Liao N.Y."/>
            <person name="Taylor G."/>
            <person name="Tanguay P."/>
            <person name="Feau N."/>
            <person name="Henrissat B."/>
            <person name="Chan S.K."/>
            <person name="Hesse-Orce U."/>
            <person name="Alamouti S.M."/>
            <person name="Tsui C.K.M."/>
            <person name="Docking R.T."/>
            <person name="Levasseur A."/>
            <person name="Haridas S."/>
            <person name="Robertson G."/>
            <person name="Birol I."/>
            <person name="Holt R.A."/>
            <person name="Marra M.A."/>
            <person name="Hamelin R.C."/>
            <person name="Hirst M."/>
            <person name="Jones S.J.M."/>
            <person name="Bohlmann J."/>
            <person name="Breuil C."/>
        </authorList>
    </citation>
    <scope>NUCLEOTIDE SEQUENCE [LARGE SCALE GENOMIC DNA]</scope>
    <source>
        <strain evidence="8">kw1407 / UAMH 11150</strain>
    </source>
</reference>
<protein>
    <submittedName>
        <fullName evidence="7">Ubiquitin fusion degradation protein</fullName>
    </submittedName>
</protein>
<dbReference type="InterPro" id="IPR032353">
    <property type="entry name" value="AZUL"/>
</dbReference>
<dbReference type="Pfam" id="PF16558">
    <property type="entry name" value="AZUL"/>
    <property type="match status" value="1"/>
</dbReference>
<feature type="domain" description="Ubiquitin fusion degradation protein UFD1 N-terminal subdomain 1" evidence="3">
    <location>
        <begin position="18"/>
        <end position="109"/>
    </location>
</feature>
<dbReference type="InterPro" id="IPR055418">
    <property type="entry name" value="UFD1_N2"/>
</dbReference>
<dbReference type="InParanoid" id="F0XP70"/>
<dbReference type="InterPro" id="IPR056012">
    <property type="entry name" value="DUF7590"/>
</dbReference>
<dbReference type="InterPro" id="IPR042556">
    <property type="entry name" value="AZUL_sf"/>
</dbReference>
<evidence type="ECO:0000313" key="7">
    <source>
        <dbReference type="EMBL" id="EFX00533.1"/>
    </source>
</evidence>
<dbReference type="InterPro" id="IPR042299">
    <property type="entry name" value="Ufd1-like_Nn"/>
</dbReference>
<feature type="domain" description="DUF7590" evidence="5">
    <location>
        <begin position="226"/>
        <end position="356"/>
    </location>
</feature>
<evidence type="ECO:0000256" key="1">
    <source>
        <dbReference type="ARBA" id="ARBA00006043"/>
    </source>
</evidence>
<organism evidence="8">
    <name type="scientific">Grosmannia clavigera (strain kw1407 / UAMH 11150)</name>
    <name type="common">Blue stain fungus</name>
    <name type="synonym">Graphiocladiella clavigera</name>
    <dbReference type="NCBI Taxonomy" id="655863"/>
    <lineage>
        <taxon>Eukaryota</taxon>
        <taxon>Fungi</taxon>
        <taxon>Dikarya</taxon>
        <taxon>Ascomycota</taxon>
        <taxon>Pezizomycotina</taxon>
        <taxon>Sordariomycetes</taxon>
        <taxon>Sordariomycetidae</taxon>
        <taxon>Ophiostomatales</taxon>
        <taxon>Ophiostomataceae</taxon>
        <taxon>Leptographium</taxon>
    </lineage>
</organism>
<name>F0XP70_GROCL</name>
<dbReference type="InterPro" id="IPR055417">
    <property type="entry name" value="UFD1_N1"/>
</dbReference>
<dbReference type="eggNOG" id="KOG1816">
    <property type="taxonomic scope" value="Eukaryota"/>
</dbReference>
<dbReference type="GeneID" id="25981090"/>
<dbReference type="GO" id="GO:0036503">
    <property type="term" value="P:ERAD pathway"/>
    <property type="evidence" value="ECO:0007669"/>
    <property type="project" value="TreeGrafter"/>
</dbReference>
<evidence type="ECO:0000256" key="2">
    <source>
        <dbReference type="ARBA" id="ARBA00022786"/>
    </source>
</evidence>
<dbReference type="EMBL" id="GL629801">
    <property type="protein sequence ID" value="EFX00533.1"/>
    <property type="molecule type" value="Genomic_DNA"/>
</dbReference>
<evidence type="ECO:0000313" key="8">
    <source>
        <dbReference type="Proteomes" id="UP000007796"/>
    </source>
</evidence>
<accession>F0XP70</accession>
<dbReference type="RefSeq" id="XP_014170015.1">
    <property type="nucleotide sequence ID" value="XM_014314540.1"/>
</dbReference>
<evidence type="ECO:0000259" key="4">
    <source>
        <dbReference type="Pfam" id="PF16558"/>
    </source>
</evidence>
<dbReference type="PANTHER" id="PTHR12555">
    <property type="entry name" value="UBIQUITIN FUSION DEGRADATON PROTEIN 1"/>
    <property type="match status" value="1"/>
</dbReference>
<keyword evidence="8" id="KW-1185">Reference proteome</keyword>
<dbReference type="Pfam" id="PF23580">
    <property type="entry name" value="Znf_XAF1_N"/>
    <property type="match status" value="1"/>
</dbReference>
<dbReference type="Pfam" id="PF03152">
    <property type="entry name" value="UFD1_N1"/>
    <property type="match status" value="1"/>
</dbReference>
<dbReference type="GO" id="GO:0006511">
    <property type="term" value="P:ubiquitin-dependent protein catabolic process"/>
    <property type="evidence" value="ECO:0007669"/>
    <property type="project" value="InterPro"/>
</dbReference>
<dbReference type="GO" id="GO:0034098">
    <property type="term" value="C:VCP-NPL4-UFD1 AAA ATPase complex"/>
    <property type="evidence" value="ECO:0007669"/>
    <property type="project" value="TreeGrafter"/>
</dbReference>
<dbReference type="Proteomes" id="UP000007796">
    <property type="component" value="Unassembled WGS sequence"/>
</dbReference>
<gene>
    <name evidence="7" type="ORF">CMQ_7535</name>
</gene>
<feature type="domain" description="Ubiquitin-protein ligase E3A N-terminal zinc-binding" evidence="4">
    <location>
        <begin position="618"/>
        <end position="648"/>
    </location>
</feature>
<keyword evidence="2" id="KW-0833">Ubl conjugation pathway</keyword>
<dbReference type="OrthoDB" id="193703at2759"/>
<dbReference type="STRING" id="655863.F0XP70"/>
<dbReference type="Gene3D" id="3.10.330.10">
    <property type="match status" value="1"/>
</dbReference>
<dbReference type="GO" id="GO:0031593">
    <property type="term" value="F:polyubiquitin modification-dependent protein binding"/>
    <property type="evidence" value="ECO:0007669"/>
    <property type="project" value="TreeGrafter"/>
</dbReference>
<evidence type="ECO:0000259" key="6">
    <source>
        <dbReference type="Pfam" id="PF24842"/>
    </source>
</evidence>
<dbReference type="HOGENOM" id="CLU_012913_0_0_1"/>
<feature type="domain" description="Ubiquitin fusion degradation protein UFD1 N-terminal subdomain 2" evidence="6">
    <location>
        <begin position="131"/>
        <end position="208"/>
    </location>
</feature>
<dbReference type="Pfam" id="PF24503">
    <property type="entry name" value="DUF7590"/>
    <property type="match status" value="1"/>
</dbReference>
<dbReference type="PANTHER" id="PTHR12555:SF15">
    <property type="entry name" value="FUSION DEGRADATION PROTEIN (UFD1), PUTATIVE (AFU_ORTHOLOGUE AFUA_4G04640)-RELATED"/>
    <property type="match status" value="1"/>
</dbReference>
<evidence type="ECO:0000259" key="5">
    <source>
        <dbReference type="Pfam" id="PF24503"/>
    </source>
</evidence>
<dbReference type="Gene3D" id="2.40.40.50">
    <property type="entry name" value="Ubiquitin fusion degradation protein UFD1, N-terminal domain"/>
    <property type="match status" value="1"/>
</dbReference>
<proteinExistence type="inferred from homology"/>
<dbReference type="AlphaFoldDB" id="F0XP70"/>
<dbReference type="Gene3D" id="6.10.130.10">
    <property type="entry name" value="Ubiquitin-protein ligase E3A, N-terminal zinc-binding domain (AZUL)"/>
    <property type="match status" value="1"/>
</dbReference>
<comment type="similarity">
    <text evidence="1">Belongs to the UFD1 family.</text>
</comment>
<sequence>MDDGPSGSRIHYKDVFTAVPAAAHRPLQGDKILLPPSALQTLLDAAARAQLQAGSSSNSSGDLPQPLTFRLVNTANQRAVFAGIREFSADEGHVVLSPYLRAALGVEDDEDGGDNGNKNHLIAVAFAPLPKGTFVHLRPLEAGYNPADWRALLERQLREAFTTLTRNALLTVRGSTADETFHLRIDGFQPATDGICVVDTDLEVDIEALDEQQALETARQIQARKGSSEGGTLDIFRLVQGRVLAGDYVDYELPAWDRSRPLQISLSDLLPSETDEEAGYAVDLLISPRSPRQRALPRETEHVWANFGLADATGAKTITIAPSAVELEDAEALLVTVHGWKGGTASSAASYSLRARVVLEEEAVRDEEESTKETAHDPTEEQCQNCRQWVPSRTMVLHESFCRRNNAACQQCGHVFPIRSAAWQNHWHCTTDQHDGGQGDSAASQTKHDAIFHQPRACPAETCSQQPLLSSLPVLARHRTTTCPAKRILCQFCHLEVAQEGDAAESAVEAATAALTGMTPHERVDGARTTECYLCDAIVRMRDMRAHLQHHALDRQRRPPPPVCRNVLCSRTRYGVGARGVVRVGGPEKENPLGLCASCFAPLYVSTHDPDGRVLHRRLERRYLGQLLTGCGHTWCSNVWCKTGRQNRIMAALAGPGAGSAALLPLVRPLVDEATAQNDDARPLHLCVDEASQQRRAVAEMLAAQGRYDLAWCMAACEAEGPDATKAWSWLSNWAPEKGTEA</sequence>
<dbReference type="Pfam" id="PF24842">
    <property type="entry name" value="UFD1_N2"/>
    <property type="match status" value="1"/>
</dbReference>
<dbReference type="InterPro" id="IPR004854">
    <property type="entry name" value="Ufd1-like"/>
</dbReference>